<dbReference type="InterPro" id="IPR019606">
    <property type="entry name" value="GerMN"/>
</dbReference>
<feature type="signal peptide" evidence="1">
    <location>
        <begin position="1"/>
        <end position="18"/>
    </location>
</feature>
<sequence>MKLSIKKNISLILIVCLAASITGCSTLDMMVGLKGGENPDVTDLADLSDFEIVDDSIGEEAKEDIEQEAVETITVNAQEEKMKDILAYYEDENGFIVPVNTKIPWEEGIAKATLRSMVVGSEIEKKIAQSNLHGVLPEGTQIRGMSIKDGLCVVDLSNHVLNTESIDQEKNMVSALTYTLTEFPTIDKVEIMVEGQDIAALSKGYSIDTAFERKNINLQGKDNGINYTVYYKAPDTEVEGHYVPLTFSASKVGNPAVAVVERLFGGAPSDTVLSNNIPVGVNLRDVEVKGGTAVVNLGVEAVNLSQEEFEDMNAIVVLCLEQFEEIADVEYNIEGLSFEAAGLNFEDDNVTPVFNQY</sequence>
<dbReference type="Proteomes" id="UP000315343">
    <property type="component" value="Unassembled WGS sequence"/>
</dbReference>
<protein>
    <submittedName>
        <fullName evidence="3">Germination protein M</fullName>
    </submittedName>
</protein>
<comment type="caution">
    <text evidence="3">The sequence shown here is derived from an EMBL/GenBank/DDBJ whole genome shotgun (WGS) entry which is preliminary data.</text>
</comment>
<evidence type="ECO:0000259" key="2">
    <source>
        <dbReference type="SMART" id="SM00909"/>
    </source>
</evidence>
<organism evidence="3 4">
    <name type="scientific">Sedimentibacter saalensis</name>
    <dbReference type="NCBI Taxonomy" id="130788"/>
    <lineage>
        <taxon>Bacteria</taxon>
        <taxon>Bacillati</taxon>
        <taxon>Bacillota</taxon>
        <taxon>Tissierellia</taxon>
        <taxon>Sedimentibacter</taxon>
    </lineage>
</organism>
<dbReference type="SMART" id="SM00909">
    <property type="entry name" value="Germane"/>
    <property type="match status" value="2"/>
</dbReference>
<dbReference type="OrthoDB" id="9809406at2"/>
<accession>A0A562JDR9</accession>
<name>A0A562JDR9_9FIRM</name>
<dbReference type="PROSITE" id="PS51257">
    <property type="entry name" value="PROKAR_LIPOPROTEIN"/>
    <property type="match status" value="1"/>
</dbReference>
<proteinExistence type="predicted"/>
<gene>
    <name evidence="3" type="ORF">LY60_01110</name>
</gene>
<keyword evidence="1" id="KW-0732">Signal</keyword>
<dbReference type="Pfam" id="PF10646">
    <property type="entry name" value="Germane"/>
    <property type="match status" value="2"/>
</dbReference>
<feature type="domain" description="GerMN" evidence="2">
    <location>
        <begin position="110"/>
        <end position="202"/>
    </location>
</feature>
<dbReference type="EMBL" id="VLKH01000003">
    <property type="protein sequence ID" value="TWH81366.1"/>
    <property type="molecule type" value="Genomic_DNA"/>
</dbReference>
<dbReference type="RefSeq" id="WP_145081036.1">
    <property type="nucleotide sequence ID" value="NZ_DAMBUX010000013.1"/>
</dbReference>
<feature type="chain" id="PRO_5021805888" evidence="1">
    <location>
        <begin position="19"/>
        <end position="357"/>
    </location>
</feature>
<evidence type="ECO:0000256" key="1">
    <source>
        <dbReference type="SAM" id="SignalP"/>
    </source>
</evidence>
<reference evidence="3 4" key="1">
    <citation type="submission" date="2019-07" db="EMBL/GenBank/DDBJ databases">
        <title>Genomic Encyclopedia of Type Strains, Phase I: the one thousand microbial genomes (KMG-I) project.</title>
        <authorList>
            <person name="Kyrpides N."/>
        </authorList>
    </citation>
    <scope>NUCLEOTIDE SEQUENCE [LARGE SCALE GENOMIC DNA]</scope>
    <source>
        <strain evidence="3 4">DSM 13558</strain>
    </source>
</reference>
<evidence type="ECO:0000313" key="3">
    <source>
        <dbReference type="EMBL" id="TWH81366.1"/>
    </source>
</evidence>
<evidence type="ECO:0000313" key="4">
    <source>
        <dbReference type="Proteomes" id="UP000315343"/>
    </source>
</evidence>
<feature type="domain" description="GerMN" evidence="2">
    <location>
        <begin position="256"/>
        <end position="342"/>
    </location>
</feature>
<dbReference type="AlphaFoldDB" id="A0A562JDR9"/>
<keyword evidence="4" id="KW-1185">Reference proteome</keyword>